<proteinExistence type="predicted"/>
<dbReference type="Proteomes" id="UP000608154">
    <property type="component" value="Unassembled WGS sequence"/>
</dbReference>
<reference evidence="2" key="1">
    <citation type="journal article" date="2014" name="Int. J. Syst. Evol. Microbiol.">
        <title>Complete genome sequence of Corynebacterium casei LMG S-19264T (=DSM 44701T), isolated from a smear-ripened cheese.</title>
        <authorList>
            <consortium name="US DOE Joint Genome Institute (JGI-PGF)"/>
            <person name="Walter F."/>
            <person name="Albersmeier A."/>
            <person name="Kalinowski J."/>
            <person name="Ruckert C."/>
        </authorList>
    </citation>
    <scope>NUCLEOTIDE SEQUENCE</scope>
    <source>
        <strain evidence="2">CGMCC 1.15095</strain>
    </source>
</reference>
<dbReference type="Pfam" id="PF12281">
    <property type="entry name" value="NTP_transf_8"/>
    <property type="match status" value="1"/>
</dbReference>
<accession>A0A916TSM1</accession>
<name>A0A916TSM1_9SPHN</name>
<comment type="caution">
    <text evidence="2">The sequence shown here is derived from an EMBL/GenBank/DDBJ whole genome shotgun (WGS) entry which is preliminary data.</text>
</comment>
<evidence type="ECO:0000313" key="2">
    <source>
        <dbReference type="EMBL" id="GGC02803.1"/>
    </source>
</evidence>
<sequence length="326" mass="37127">MAVIQPFSAEQERALINMRQRYDAWIEAERELYAMPYDLRRKKVGDYEYLYEIFDRGGNGKSLGPWDEERESKFEEYKAAKVALKDRRDGARGALGESSRIARALRLPMLSADAGPILREADKRSLLGSHVLVVGTNAMAAYSIEAAGAFRDVPDETEDFDLAWAADKLEDGTQLWDMLKAVDPTFTVNSEREFQARNAKAYEVELLVAPSRVATLAVKDRPRPVPLLEQEWLLPGRRVDQVVPCRDGNPARIVAPDPRWFALHKLWLGAQTKRNPLKRRKDTVQGTALLDAVSEAMPHYPLDDEFAGDLPSELIPYWDEWTKRRK</sequence>
<dbReference type="RefSeq" id="WP_188771385.1">
    <property type="nucleotide sequence ID" value="NZ_BMHK01000013.1"/>
</dbReference>
<evidence type="ECO:0000259" key="1">
    <source>
        <dbReference type="Pfam" id="PF12281"/>
    </source>
</evidence>
<dbReference type="InterPro" id="IPR058575">
    <property type="entry name" value="NTP_transf_8_dom"/>
</dbReference>
<keyword evidence="3" id="KW-1185">Reference proteome</keyword>
<gene>
    <name evidence="2" type="ORF">GCM10011494_21630</name>
</gene>
<feature type="domain" description="Nucleotidyltransferase-like" evidence="1">
    <location>
        <begin position="114"/>
        <end position="305"/>
    </location>
</feature>
<organism evidence="2 3">
    <name type="scientific">Novosphingobium endophyticum</name>
    <dbReference type="NCBI Taxonomy" id="1955250"/>
    <lineage>
        <taxon>Bacteria</taxon>
        <taxon>Pseudomonadati</taxon>
        <taxon>Pseudomonadota</taxon>
        <taxon>Alphaproteobacteria</taxon>
        <taxon>Sphingomonadales</taxon>
        <taxon>Sphingomonadaceae</taxon>
        <taxon>Novosphingobium</taxon>
    </lineage>
</organism>
<dbReference type="AlphaFoldDB" id="A0A916TSM1"/>
<dbReference type="EMBL" id="BMHK01000013">
    <property type="protein sequence ID" value="GGC02803.1"/>
    <property type="molecule type" value="Genomic_DNA"/>
</dbReference>
<reference evidence="2" key="2">
    <citation type="submission" date="2020-09" db="EMBL/GenBank/DDBJ databases">
        <authorList>
            <person name="Sun Q."/>
            <person name="Zhou Y."/>
        </authorList>
    </citation>
    <scope>NUCLEOTIDE SEQUENCE</scope>
    <source>
        <strain evidence="2">CGMCC 1.15095</strain>
    </source>
</reference>
<evidence type="ECO:0000313" key="3">
    <source>
        <dbReference type="Proteomes" id="UP000608154"/>
    </source>
</evidence>
<protein>
    <recommendedName>
        <fullName evidence="1">Nucleotidyltransferase-like domain-containing protein</fullName>
    </recommendedName>
</protein>